<accession>A0ABZ1PMS3</accession>
<name>A0ABZ1PMS3_9ACTN</name>
<organism evidence="2 3">
    <name type="scientific">Micromonospora zamorensis</name>
    <dbReference type="NCBI Taxonomy" id="709883"/>
    <lineage>
        <taxon>Bacteria</taxon>
        <taxon>Bacillati</taxon>
        <taxon>Actinomycetota</taxon>
        <taxon>Actinomycetes</taxon>
        <taxon>Micromonosporales</taxon>
        <taxon>Micromonosporaceae</taxon>
        <taxon>Micromonospora</taxon>
    </lineage>
</organism>
<evidence type="ECO:0000256" key="1">
    <source>
        <dbReference type="SAM" id="MobiDB-lite"/>
    </source>
</evidence>
<dbReference type="EMBL" id="CP107941">
    <property type="protein sequence ID" value="WUI85434.1"/>
    <property type="molecule type" value="Genomic_DNA"/>
</dbReference>
<evidence type="ECO:0000313" key="3">
    <source>
        <dbReference type="Proteomes" id="UP001346877"/>
    </source>
</evidence>
<protein>
    <submittedName>
        <fullName evidence="2">Uncharacterized protein</fullName>
    </submittedName>
</protein>
<keyword evidence="3" id="KW-1185">Reference proteome</keyword>
<feature type="region of interest" description="Disordered" evidence="1">
    <location>
        <begin position="1"/>
        <end position="30"/>
    </location>
</feature>
<gene>
    <name evidence="2" type="ORF">OG375_14330</name>
</gene>
<dbReference type="Proteomes" id="UP001346877">
    <property type="component" value="Chromosome"/>
</dbReference>
<reference evidence="2 3" key="1">
    <citation type="submission" date="2022-10" db="EMBL/GenBank/DDBJ databases">
        <title>The complete genomes of actinobacterial strains from the NBC collection.</title>
        <authorList>
            <person name="Joergensen T.S."/>
            <person name="Alvarez Arevalo M."/>
            <person name="Sterndorff E.B."/>
            <person name="Faurdal D."/>
            <person name="Vuksanovic O."/>
            <person name="Mourched A.-S."/>
            <person name="Charusanti P."/>
            <person name="Shaw S."/>
            <person name="Blin K."/>
            <person name="Weber T."/>
        </authorList>
    </citation>
    <scope>NUCLEOTIDE SEQUENCE [LARGE SCALE GENOMIC DNA]</scope>
    <source>
        <strain evidence="2 3">NBC_00396</strain>
    </source>
</reference>
<dbReference type="RefSeq" id="WP_328375696.1">
    <property type="nucleotide sequence ID" value="NZ_CP107941.1"/>
</dbReference>
<sequence>MPGLFVRRGPAGQHLDDLSDLISRGPPSARSSAPIRLAVGAWNATTLGGPSGSVVAASSMVGSSTERARLRRPRHSLSRILTPGPALIPPRLVT</sequence>
<proteinExistence type="predicted"/>
<evidence type="ECO:0000313" key="2">
    <source>
        <dbReference type="EMBL" id="WUI85434.1"/>
    </source>
</evidence>